<feature type="compositionally biased region" description="Low complexity" evidence="4">
    <location>
        <begin position="729"/>
        <end position="744"/>
    </location>
</feature>
<protein>
    <submittedName>
        <fullName evidence="5">Leucine-rich repeat-containing protein 68</fullName>
    </submittedName>
</protein>
<evidence type="ECO:0000256" key="3">
    <source>
        <dbReference type="ARBA" id="ARBA00022737"/>
    </source>
</evidence>
<dbReference type="GO" id="GO:0048471">
    <property type="term" value="C:perinuclear region of cytoplasm"/>
    <property type="evidence" value="ECO:0007669"/>
    <property type="project" value="TreeGrafter"/>
</dbReference>
<dbReference type="InterPro" id="IPR032675">
    <property type="entry name" value="LRR_dom_sf"/>
</dbReference>
<dbReference type="PANTHER" id="PTHR24113">
    <property type="entry name" value="RAN GTPASE-ACTIVATING PROTEIN 1"/>
    <property type="match status" value="1"/>
</dbReference>
<dbReference type="GO" id="GO:0006913">
    <property type="term" value="P:nucleocytoplasmic transport"/>
    <property type="evidence" value="ECO:0007669"/>
    <property type="project" value="TreeGrafter"/>
</dbReference>
<dbReference type="InParanoid" id="A0A0N1I595"/>
<feature type="compositionally biased region" description="Polar residues" evidence="4">
    <location>
        <begin position="1257"/>
        <end position="1269"/>
    </location>
</feature>
<dbReference type="EMBL" id="KQ461107">
    <property type="protein sequence ID" value="KPJ09360.1"/>
    <property type="molecule type" value="Genomic_DNA"/>
</dbReference>
<dbReference type="GO" id="GO:0005096">
    <property type="term" value="F:GTPase activator activity"/>
    <property type="evidence" value="ECO:0007669"/>
    <property type="project" value="UniProtKB-KW"/>
</dbReference>
<feature type="region of interest" description="Disordered" evidence="4">
    <location>
        <begin position="1387"/>
        <end position="1406"/>
    </location>
</feature>
<evidence type="ECO:0000313" key="5">
    <source>
        <dbReference type="EMBL" id="KPJ09360.1"/>
    </source>
</evidence>
<keyword evidence="6" id="KW-1185">Reference proteome</keyword>
<feature type="region of interest" description="Disordered" evidence="4">
    <location>
        <begin position="802"/>
        <end position="839"/>
    </location>
</feature>
<feature type="region of interest" description="Disordered" evidence="4">
    <location>
        <begin position="1242"/>
        <end position="1269"/>
    </location>
</feature>
<evidence type="ECO:0000256" key="4">
    <source>
        <dbReference type="SAM" id="MobiDB-lite"/>
    </source>
</evidence>
<dbReference type="Gene3D" id="3.80.10.10">
    <property type="entry name" value="Ribonuclease Inhibitor"/>
    <property type="match status" value="3"/>
</dbReference>
<feature type="compositionally biased region" description="Basic and acidic residues" evidence="4">
    <location>
        <begin position="1358"/>
        <end position="1375"/>
    </location>
</feature>
<proteinExistence type="predicted"/>
<feature type="compositionally biased region" description="Basic and acidic residues" evidence="4">
    <location>
        <begin position="805"/>
        <end position="832"/>
    </location>
</feature>
<sequence>MRVRRQRGGRRMQVGGGARAPRLTLVECVLRGCAPVDALEALLRKVQFRRLELDHVEIDDEGAVSVMDRIGRELELEALFDMIEYYESATVVCVMGPREYGIRGWQATSRMIKKITCILVMALKSNNSVRELRLGDNRLSAQDAAQLASLLRLNTRLQLLDLSNNLIQDAGVAQIADALVKQSSYTPPSAATSPLSPHHCPISGYESRGLAFLVLWNNQLTRNCAVHLARMLAQLAAEYLEACRGHATPPIDSVLQQIRELPENAIGGGARAPRLTLVECALRGCAPVDALEALLRKVQFRRLELDHVEIDDEGAEALFDMIEYYESATVVCVMGPREYGIRGWQATSRMIKKSAELTELEVSDSGLEASHATVLARSLRPATCPLRSLCLQRTQLSGEPLLCLVMALKSNNSVRELRLGDNRLSAQDAAQLASLLRLNTRLQLLDLSNNLIQDAGVAQIADALVKQSSYTPPSAATSPLSPHHCPNSRNGRSSSSLCVLNVGRNALGCEAVRVLSEGGLGALLSLGLQAARLGPDAARPVAALLAAGQLQRLDLRDNKLGSSGLQVILNAMQENTNITQIDLDDPPESSVSRCEEAALVSSLTRDIRAACRGNAPAAEWGVLRRSVVQVDDFALPAPSPAPSPAGSPVPNAISRFSVTRVTPDRDSSDSSAPSTPTRPTYCPTSSRFKVVQVVEPPQIQIHPASQTRGVSRFSVTRNYDSSYNPTPSPSSTASPSPEPSTATPSPEPHRQEPHTLMKTSSEPAIFKRDADIPTRKVIPAKFSMEPLVVGRLTALVNKTESQWADEQKDLNKNEENKVPDIELNKNEKETSNENKLPLPDNVVISDNEFRKIELKDSNTESVKPTIEPSKTEDLRETTVISLNFKTNTSNIEIIKDDKNLVKDIKEVINIVDVKDFSLNKVLTDNSDSKEVQSAVASKEVRDSDRNISDSVKVVNEFENISHSEPVKVRDGLVSNTETEQVENIEARETETVDVEVEFTVRCETIQSNVNIDNTAKVHSDQNLKENLDKDAGENGDVAIKHIEEITEDLGNIIQEMQVMTTRNVKVKSDSTQTDVLDIDTNDVPVKVRDVVLKKNKSESSLDSPDLEVSRLMNKRLAGSAFCDSSSSLEISGSSMESLNAMDNQSQINRPIIIQETVECETELDRRNVGTLSTESSLESNDNTPVNSGFLNTSVSSNESVSPIIFGGKKIHGSLSSLEASMSSLESAKQDRVMVTSADSGIEYSMQNPSENKEDASSNEGTLTHNSSLKETVRKPEMFQVHETLTSPKRTSSLLDVPALKSKGLDRMRKISWVAPSSSFHIPRPEPEKIEIKLPSHLEKLLSLFQHPSSLFSRSSSSHSDDEKKSASNTPPRKDSSLTSSFWSWGSATEKNDRDDNDSLSEATDSTLSERVQVSFVDESFSKKLDSKTPSTDTENTLSEFQSYPNQGETSVVDRVTYISTDENLVQTNLDLSVKNPNSNGNKPGLSDNTDLMTSDLNENVDTKKEDNENQIKNDNESKEILNVKLDDPKLDIIRPRSFAAVLKASGSENSMEKQLSPDCGPSVDKLPSKIIRGIKENISPENTLTSSTTNTKALSIELTEKQKKITLWETNKELDKIKTDLAPIATVEDLGDDVTENVQLAYIDDDRLDDNSTDMTQTDYQTKTTDMEIVDVGKDALSYLIYENQDYEHTDKIADVKQSSLAQELIDAEDKEKLLDLSPELVIDEAVEVPVVMAKEIIALKSSPVIPERAKMKKSNSLEDLSQRLAQIDKDVPKAKAIAFKVPETKPRDIPERRLKFRTRTGSSPKSLPECLNKPCPLTKMDSGVVKKRKKTSCLGKMARDSLLALNMSEEETAEFRSCKLTSVESLKSLESVSEDASQSGTSIDSRCKSCLRTSQESLMSLDSINEDCRCFDNVKKEQSNR</sequence>
<accession>A0A0N1I595</accession>
<feature type="region of interest" description="Disordered" evidence="4">
    <location>
        <begin position="717"/>
        <end position="768"/>
    </location>
</feature>
<reference evidence="5 6" key="1">
    <citation type="journal article" date="2015" name="Nat. Commun.">
        <title>Outbred genome sequencing and CRISPR/Cas9 gene editing in butterflies.</title>
        <authorList>
            <person name="Li X."/>
            <person name="Fan D."/>
            <person name="Zhang W."/>
            <person name="Liu G."/>
            <person name="Zhang L."/>
            <person name="Zhao L."/>
            <person name="Fang X."/>
            <person name="Chen L."/>
            <person name="Dong Y."/>
            <person name="Chen Y."/>
            <person name="Ding Y."/>
            <person name="Zhao R."/>
            <person name="Feng M."/>
            <person name="Zhu Y."/>
            <person name="Feng Y."/>
            <person name="Jiang X."/>
            <person name="Zhu D."/>
            <person name="Xiang H."/>
            <person name="Feng X."/>
            <person name="Li S."/>
            <person name="Wang J."/>
            <person name="Zhang G."/>
            <person name="Kronforst M.R."/>
            <person name="Wang W."/>
        </authorList>
    </citation>
    <scope>NUCLEOTIDE SEQUENCE [LARGE SCALE GENOMIC DNA]</scope>
    <source>
        <strain evidence="5">Ya'a_city_454_Pm</strain>
        <tissue evidence="5">Whole body</tissue>
    </source>
</reference>
<feature type="compositionally biased region" description="Low complexity" evidence="4">
    <location>
        <begin position="669"/>
        <end position="680"/>
    </location>
</feature>
<keyword evidence="1" id="KW-0343">GTPase activation</keyword>
<dbReference type="Pfam" id="PF13516">
    <property type="entry name" value="LRR_6"/>
    <property type="match status" value="1"/>
</dbReference>
<feature type="region of interest" description="Disordered" evidence="4">
    <location>
        <begin position="1471"/>
        <end position="1494"/>
    </location>
</feature>
<feature type="region of interest" description="Disordered" evidence="4">
    <location>
        <begin position="1351"/>
        <end position="1380"/>
    </location>
</feature>
<dbReference type="GO" id="GO:0031267">
    <property type="term" value="F:small GTPase binding"/>
    <property type="evidence" value="ECO:0007669"/>
    <property type="project" value="TreeGrafter"/>
</dbReference>
<dbReference type="GO" id="GO:0005634">
    <property type="term" value="C:nucleus"/>
    <property type="evidence" value="ECO:0007669"/>
    <property type="project" value="TreeGrafter"/>
</dbReference>
<dbReference type="SUPFAM" id="SSF52047">
    <property type="entry name" value="RNI-like"/>
    <property type="match status" value="2"/>
</dbReference>
<name>A0A0N1I595_PAPMA</name>
<organism evidence="5 6">
    <name type="scientific">Papilio machaon</name>
    <name type="common">Old World swallowtail butterfly</name>
    <dbReference type="NCBI Taxonomy" id="76193"/>
    <lineage>
        <taxon>Eukaryota</taxon>
        <taxon>Metazoa</taxon>
        <taxon>Ecdysozoa</taxon>
        <taxon>Arthropoda</taxon>
        <taxon>Hexapoda</taxon>
        <taxon>Insecta</taxon>
        <taxon>Pterygota</taxon>
        <taxon>Neoptera</taxon>
        <taxon>Endopterygota</taxon>
        <taxon>Lepidoptera</taxon>
        <taxon>Glossata</taxon>
        <taxon>Ditrysia</taxon>
        <taxon>Papilionoidea</taxon>
        <taxon>Papilionidae</taxon>
        <taxon>Papilioninae</taxon>
        <taxon>Papilio</taxon>
    </lineage>
</organism>
<evidence type="ECO:0000256" key="2">
    <source>
        <dbReference type="ARBA" id="ARBA00022614"/>
    </source>
</evidence>
<dbReference type="GO" id="GO:0005829">
    <property type="term" value="C:cytosol"/>
    <property type="evidence" value="ECO:0007669"/>
    <property type="project" value="TreeGrafter"/>
</dbReference>
<evidence type="ECO:0000313" key="6">
    <source>
        <dbReference type="Proteomes" id="UP000053240"/>
    </source>
</evidence>
<keyword evidence="2" id="KW-0433">Leucine-rich repeat</keyword>
<dbReference type="PANTHER" id="PTHR24113:SF12">
    <property type="entry name" value="RAN GTPASE-ACTIVATING PROTEIN 1"/>
    <property type="match status" value="1"/>
</dbReference>
<dbReference type="InterPro" id="IPR027038">
    <property type="entry name" value="RanGap"/>
</dbReference>
<evidence type="ECO:0000256" key="1">
    <source>
        <dbReference type="ARBA" id="ARBA00022468"/>
    </source>
</evidence>
<feature type="compositionally biased region" description="Polar residues" evidence="4">
    <location>
        <begin position="1427"/>
        <end position="1442"/>
    </location>
</feature>
<dbReference type="SMART" id="SM00368">
    <property type="entry name" value="LRR_RI"/>
    <property type="match status" value="9"/>
</dbReference>
<keyword evidence="3" id="KW-0677">Repeat</keyword>
<feature type="region of interest" description="Disordered" evidence="4">
    <location>
        <begin position="1421"/>
        <end position="1442"/>
    </location>
</feature>
<gene>
    <name evidence="5" type="ORF">RR48_01712</name>
</gene>
<dbReference type="Proteomes" id="UP000053240">
    <property type="component" value="Unassembled WGS sequence"/>
</dbReference>
<dbReference type="InterPro" id="IPR001611">
    <property type="entry name" value="Leu-rich_rpt"/>
</dbReference>
<feature type="region of interest" description="Disordered" evidence="4">
    <location>
        <begin position="659"/>
        <end position="683"/>
    </location>
</feature>